<feature type="domain" description="Histidine kinase/HSP90-like ATPase" evidence="2">
    <location>
        <begin position="9"/>
        <end position="127"/>
    </location>
</feature>
<keyword evidence="1" id="KW-0808">Transferase</keyword>
<evidence type="ECO:0000256" key="1">
    <source>
        <dbReference type="ARBA" id="ARBA00022527"/>
    </source>
</evidence>
<keyword evidence="3" id="KW-0067">ATP-binding</keyword>
<keyword evidence="3" id="KW-0547">Nucleotide-binding</keyword>
<dbReference type="InterPro" id="IPR050267">
    <property type="entry name" value="Anti-sigma-factor_SerPK"/>
</dbReference>
<dbReference type="Gene3D" id="3.30.565.10">
    <property type="entry name" value="Histidine kinase-like ATPase, C-terminal domain"/>
    <property type="match status" value="1"/>
</dbReference>
<proteinExistence type="predicted"/>
<dbReference type="PANTHER" id="PTHR35526:SF6">
    <property type="entry name" value="SLR1861 PROTEIN"/>
    <property type="match status" value="1"/>
</dbReference>
<dbReference type="InterPro" id="IPR003594">
    <property type="entry name" value="HATPase_dom"/>
</dbReference>
<dbReference type="InterPro" id="IPR036890">
    <property type="entry name" value="HATPase_C_sf"/>
</dbReference>
<keyword evidence="1" id="KW-0418">Kinase</keyword>
<name>A0A9E2NQA2_9FIRM</name>
<dbReference type="Pfam" id="PF13581">
    <property type="entry name" value="HATPase_c_2"/>
    <property type="match status" value="1"/>
</dbReference>
<dbReference type="PANTHER" id="PTHR35526">
    <property type="entry name" value="ANTI-SIGMA-F FACTOR RSBW-RELATED"/>
    <property type="match status" value="1"/>
</dbReference>
<keyword evidence="1" id="KW-0723">Serine/threonine-protein kinase</keyword>
<dbReference type="SUPFAM" id="SSF55874">
    <property type="entry name" value="ATPase domain of HSP90 chaperone/DNA topoisomerase II/histidine kinase"/>
    <property type="match status" value="1"/>
</dbReference>
<reference evidence="3" key="1">
    <citation type="journal article" date="2021" name="PeerJ">
        <title>Extensive microbial diversity within the chicken gut microbiome revealed by metagenomics and culture.</title>
        <authorList>
            <person name="Gilroy R."/>
            <person name="Ravi A."/>
            <person name="Getino M."/>
            <person name="Pursley I."/>
            <person name="Horton D.L."/>
            <person name="Alikhan N.F."/>
            <person name="Baker D."/>
            <person name="Gharbi K."/>
            <person name="Hall N."/>
            <person name="Watson M."/>
            <person name="Adriaenssens E.M."/>
            <person name="Foster-Nyarko E."/>
            <person name="Jarju S."/>
            <person name="Secka A."/>
            <person name="Antonio M."/>
            <person name="Oren A."/>
            <person name="Chaudhuri R.R."/>
            <person name="La Ragione R."/>
            <person name="Hildebrand F."/>
            <person name="Pallen M.J."/>
        </authorList>
    </citation>
    <scope>NUCLEOTIDE SEQUENCE</scope>
    <source>
        <strain evidence="3">742</strain>
    </source>
</reference>
<evidence type="ECO:0000313" key="4">
    <source>
        <dbReference type="Proteomes" id="UP000824178"/>
    </source>
</evidence>
<dbReference type="CDD" id="cd16936">
    <property type="entry name" value="HATPase_RsbW-like"/>
    <property type="match status" value="1"/>
</dbReference>
<protein>
    <submittedName>
        <fullName evidence="3">ATP-binding protein</fullName>
    </submittedName>
</protein>
<organism evidence="3 4">
    <name type="scientific">Candidatus Faecalibacterium intestinavium</name>
    <dbReference type="NCBI Taxonomy" id="2838580"/>
    <lineage>
        <taxon>Bacteria</taxon>
        <taxon>Bacillati</taxon>
        <taxon>Bacillota</taxon>
        <taxon>Clostridia</taxon>
        <taxon>Eubacteriales</taxon>
        <taxon>Oscillospiraceae</taxon>
        <taxon>Faecalibacterium</taxon>
    </lineage>
</organism>
<sequence length="130" mass="14323">MKQLCVAPRGENLETVTRFFEECLEEKGAPLKAVSQVSIAVDELFSNIVRYSGATEVTVGCAVEGGRAVLRFADDGRPYDPTQKTDPDVTLSAEEREIGGLGIFMVKKIMDGLSYEYSGGRNILTVEKRW</sequence>
<evidence type="ECO:0000259" key="2">
    <source>
        <dbReference type="Pfam" id="PF13581"/>
    </source>
</evidence>
<dbReference type="Proteomes" id="UP000824178">
    <property type="component" value="Unassembled WGS sequence"/>
</dbReference>
<reference evidence="3" key="2">
    <citation type="submission" date="2021-04" db="EMBL/GenBank/DDBJ databases">
        <authorList>
            <person name="Gilroy R."/>
        </authorList>
    </citation>
    <scope>NUCLEOTIDE SEQUENCE</scope>
    <source>
        <strain evidence="3">742</strain>
    </source>
</reference>
<evidence type="ECO:0000313" key="3">
    <source>
        <dbReference type="EMBL" id="MBU3819130.1"/>
    </source>
</evidence>
<gene>
    <name evidence="3" type="ORF">H9864_01965</name>
</gene>
<dbReference type="AlphaFoldDB" id="A0A9E2NQA2"/>
<dbReference type="GO" id="GO:0005524">
    <property type="term" value="F:ATP binding"/>
    <property type="evidence" value="ECO:0007669"/>
    <property type="project" value="UniProtKB-KW"/>
</dbReference>
<dbReference type="GO" id="GO:0004674">
    <property type="term" value="F:protein serine/threonine kinase activity"/>
    <property type="evidence" value="ECO:0007669"/>
    <property type="project" value="UniProtKB-KW"/>
</dbReference>
<dbReference type="EMBL" id="JAHLFH010000035">
    <property type="protein sequence ID" value="MBU3819130.1"/>
    <property type="molecule type" value="Genomic_DNA"/>
</dbReference>
<accession>A0A9E2NQA2</accession>
<comment type="caution">
    <text evidence="3">The sequence shown here is derived from an EMBL/GenBank/DDBJ whole genome shotgun (WGS) entry which is preliminary data.</text>
</comment>